<proteinExistence type="predicted"/>
<organism evidence="2">
    <name type="scientific">Tanacetum cinerariifolium</name>
    <name type="common">Dalmatian daisy</name>
    <name type="synonym">Chrysanthemum cinerariifolium</name>
    <dbReference type="NCBI Taxonomy" id="118510"/>
    <lineage>
        <taxon>Eukaryota</taxon>
        <taxon>Viridiplantae</taxon>
        <taxon>Streptophyta</taxon>
        <taxon>Embryophyta</taxon>
        <taxon>Tracheophyta</taxon>
        <taxon>Spermatophyta</taxon>
        <taxon>Magnoliopsida</taxon>
        <taxon>eudicotyledons</taxon>
        <taxon>Gunneridae</taxon>
        <taxon>Pentapetalae</taxon>
        <taxon>asterids</taxon>
        <taxon>campanulids</taxon>
        <taxon>Asterales</taxon>
        <taxon>Asteraceae</taxon>
        <taxon>Asteroideae</taxon>
        <taxon>Anthemideae</taxon>
        <taxon>Anthemidinae</taxon>
        <taxon>Tanacetum</taxon>
    </lineage>
</organism>
<feature type="compositionally biased region" description="Low complexity" evidence="1">
    <location>
        <begin position="7"/>
        <end position="18"/>
    </location>
</feature>
<evidence type="ECO:0000313" key="2">
    <source>
        <dbReference type="EMBL" id="GFD27743.1"/>
    </source>
</evidence>
<comment type="caution">
    <text evidence="2">The sequence shown here is derived from an EMBL/GenBank/DDBJ whole genome shotgun (WGS) entry which is preliminary data.</text>
</comment>
<feature type="non-terminal residue" evidence="2">
    <location>
        <position position="148"/>
    </location>
</feature>
<gene>
    <name evidence="2" type="ORF">Tci_899712</name>
</gene>
<dbReference type="EMBL" id="BKCJ011379400">
    <property type="protein sequence ID" value="GFD27743.1"/>
    <property type="molecule type" value="Genomic_DNA"/>
</dbReference>
<name>A0A699V0Y3_TANCI</name>
<feature type="region of interest" description="Disordered" evidence="1">
    <location>
        <begin position="1"/>
        <end position="67"/>
    </location>
</feature>
<reference evidence="2" key="1">
    <citation type="journal article" date="2019" name="Sci. Rep.">
        <title>Draft genome of Tanacetum cinerariifolium, the natural source of mosquito coil.</title>
        <authorList>
            <person name="Yamashiro T."/>
            <person name="Shiraishi A."/>
            <person name="Satake H."/>
            <person name="Nakayama K."/>
        </authorList>
    </citation>
    <scope>NUCLEOTIDE SEQUENCE</scope>
</reference>
<protein>
    <submittedName>
        <fullName evidence="2">Uncharacterized protein</fullName>
    </submittedName>
</protein>
<dbReference type="AlphaFoldDB" id="A0A699V0Y3"/>
<evidence type="ECO:0000256" key="1">
    <source>
        <dbReference type="SAM" id="MobiDB-lite"/>
    </source>
</evidence>
<accession>A0A699V0Y3</accession>
<sequence>MSDSEHSSVTYTSVPSPVEDYSDIGSPEVDGPPSPDYMPGPEELEQAPLSSDYVPGPEEPEQAPPSPVYLPYVPELVYPEYMPPEDDVFPVEEQSLPIAARCHLYHYLYHHHHLIALLISRFSKFVYRFGRGCVLLLLPLVRRSGRVQ</sequence>